<organism evidence="3 4">
    <name type="scientific">Colwellia ponticola</name>
    <dbReference type="NCBI Taxonomy" id="2304625"/>
    <lineage>
        <taxon>Bacteria</taxon>
        <taxon>Pseudomonadati</taxon>
        <taxon>Pseudomonadota</taxon>
        <taxon>Gammaproteobacteria</taxon>
        <taxon>Alteromonadales</taxon>
        <taxon>Colwelliaceae</taxon>
        <taxon>Colwellia</taxon>
    </lineage>
</organism>
<dbReference type="PROSITE" id="PS51352">
    <property type="entry name" value="THIOREDOXIN_2"/>
    <property type="match status" value="1"/>
</dbReference>
<dbReference type="SUPFAM" id="SSF52833">
    <property type="entry name" value="Thioredoxin-like"/>
    <property type="match status" value="1"/>
</dbReference>
<evidence type="ECO:0000313" key="3">
    <source>
        <dbReference type="EMBL" id="TMM43758.1"/>
    </source>
</evidence>
<dbReference type="Proteomes" id="UP000307702">
    <property type="component" value="Unassembled WGS sequence"/>
</dbReference>
<proteinExistence type="predicted"/>
<comment type="caution">
    <text evidence="3">The sequence shown here is derived from an EMBL/GenBank/DDBJ whole genome shotgun (WGS) entry which is preliminary data.</text>
</comment>
<evidence type="ECO:0000313" key="4">
    <source>
        <dbReference type="Proteomes" id="UP000307702"/>
    </source>
</evidence>
<dbReference type="InterPro" id="IPR036249">
    <property type="entry name" value="Thioredoxin-like_sf"/>
</dbReference>
<dbReference type="PANTHER" id="PTHR42852:SF18">
    <property type="entry name" value="CHROMOSOME UNDETERMINED SCAFFOLD_47, WHOLE GENOME SHOTGUN SEQUENCE"/>
    <property type="match status" value="1"/>
</dbReference>
<dbReference type="CDD" id="cd02966">
    <property type="entry name" value="TlpA_like_family"/>
    <property type="match status" value="1"/>
</dbReference>
<protein>
    <submittedName>
        <fullName evidence="3">TlpA family protein disulfide reductase</fullName>
    </submittedName>
</protein>
<dbReference type="InterPro" id="IPR013740">
    <property type="entry name" value="Redoxin"/>
</dbReference>
<name>A0A8H2JK69_9GAMM</name>
<dbReference type="PANTHER" id="PTHR42852">
    <property type="entry name" value="THIOL:DISULFIDE INTERCHANGE PROTEIN DSBE"/>
    <property type="match status" value="1"/>
</dbReference>
<dbReference type="InterPro" id="IPR050553">
    <property type="entry name" value="Thioredoxin_ResA/DsbE_sf"/>
</dbReference>
<evidence type="ECO:0000256" key="1">
    <source>
        <dbReference type="SAM" id="SignalP"/>
    </source>
</evidence>
<dbReference type="Pfam" id="PF08534">
    <property type="entry name" value="Redoxin"/>
    <property type="match status" value="1"/>
</dbReference>
<keyword evidence="4" id="KW-1185">Reference proteome</keyword>
<keyword evidence="1" id="KW-0732">Signal</keyword>
<dbReference type="AlphaFoldDB" id="A0A8H2JK69"/>
<gene>
    <name evidence="3" type="ORF">FCS21_12580</name>
</gene>
<reference evidence="3 4" key="1">
    <citation type="submission" date="2019-05" db="EMBL/GenBank/DDBJ databases">
        <title>Colwellia ponticola sp. nov., isolated from seawater.</title>
        <authorList>
            <person name="Yoon J.-H."/>
        </authorList>
    </citation>
    <scope>NUCLEOTIDE SEQUENCE [LARGE SCALE GENOMIC DNA]</scope>
    <source>
        <strain evidence="3 4">OISW-25</strain>
    </source>
</reference>
<feature type="domain" description="Thioredoxin" evidence="2">
    <location>
        <begin position="10"/>
        <end position="154"/>
    </location>
</feature>
<dbReference type="RefSeq" id="WP_138623899.1">
    <property type="nucleotide sequence ID" value="NZ_SZVP01000013.1"/>
</dbReference>
<dbReference type="OrthoDB" id="9799347at2"/>
<dbReference type="GO" id="GO:0016491">
    <property type="term" value="F:oxidoreductase activity"/>
    <property type="evidence" value="ECO:0007669"/>
    <property type="project" value="InterPro"/>
</dbReference>
<evidence type="ECO:0000259" key="2">
    <source>
        <dbReference type="PROSITE" id="PS51352"/>
    </source>
</evidence>
<dbReference type="InterPro" id="IPR013766">
    <property type="entry name" value="Thioredoxin_domain"/>
</dbReference>
<dbReference type="EMBL" id="SZVP01000013">
    <property type="protein sequence ID" value="TMM43758.1"/>
    <property type="molecule type" value="Genomic_DNA"/>
</dbReference>
<feature type="signal peptide" evidence="1">
    <location>
        <begin position="1"/>
        <end position="21"/>
    </location>
</feature>
<dbReference type="Gene3D" id="3.40.30.10">
    <property type="entry name" value="Glutaredoxin"/>
    <property type="match status" value="1"/>
</dbReference>
<sequence>MKKTLALVVVLLSITFSAVSAEQALSPQQQLEQALLAQTGKVVYIDFWASWCGPCVKSFPWLNKIQEQYKAQGFTVISINVDADKNKANQFLQANPASFAVIFDSKGSLAKHFGIQGMPTSMLINRDGVITYRHSGFFTSKIDNYQSEIKQLLNESPTTLSTVTNSTINNIPTTSANKIKRASHASL</sequence>
<accession>A0A8H2JK69</accession>
<feature type="chain" id="PRO_5034670394" evidence="1">
    <location>
        <begin position="22"/>
        <end position="187"/>
    </location>
</feature>